<keyword evidence="3" id="KW-0813">Transport</keyword>
<comment type="caution">
    <text evidence="11">The sequence shown here is derived from an EMBL/GenBank/DDBJ whole genome shotgun (WGS) entry which is preliminary data.</text>
</comment>
<dbReference type="Pfam" id="PF01490">
    <property type="entry name" value="Aa_trans"/>
    <property type="match status" value="1"/>
</dbReference>
<reference evidence="11" key="1">
    <citation type="submission" date="2021-02" db="EMBL/GenBank/DDBJ databases">
        <title>First Annotated Genome of the Yellow-green Alga Tribonema minus.</title>
        <authorList>
            <person name="Mahan K.M."/>
        </authorList>
    </citation>
    <scope>NUCLEOTIDE SEQUENCE</scope>
    <source>
        <strain evidence="11">UTEX B ZZ1240</strain>
    </source>
</reference>
<evidence type="ECO:0000256" key="8">
    <source>
        <dbReference type="SAM" id="MobiDB-lite"/>
    </source>
</evidence>
<feature type="transmembrane region" description="Helical" evidence="9">
    <location>
        <begin position="252"/>
        <end position="275"/>
    </location>
</feature>
<dbReference type="InterPro" id="IPR013057">
    <property type="entry name" value="AA_transpt_TM"/>
</dbReference>
<name>A0A835ZAV6_9STRA</name>
<feature type="transmembrane region" description="Helical" evidence="9">
    <location>
        <begin position="53"/>
        <end position="75"/>
    </location>
</feature>
<dbReference type="EMBL" id="JAFCMP010000036">
    <property type="protein sequence ID" value="KAG5190245.1"/>
    <property type="molecule type" value="Genomic_DNA"/>
</dbReference>
<evidence type="ECO:0000259" key="10">
    <source>
        <dbReference type="Pfam" id="PF01490"/>
    </source>
</evidence>
<accession>A0A835ZAV6</accession>
<dbReference type="PANTHER" id="PTHR22950:SF458">
    <property type="entry name" value="SODIUM-COUPLED NEUTRAL AMINO ACID TRANSPORTER 11-RELATED"/>
    <property type="match status" value="1"/>
</dbReference>
<evidence type="ECO:0000256" key="7">
    <source>
        <dbReference type="ARBA" id="ARBA00023136"/>
    </source>
</evidence>
<evidence type="ECO:0000313" key="11">
    <source>
        <dbReference type="EMBL" id="KAG5190245.1"/>
    </source>
</evidence>
<feature type="transmembrane region" description="Helical" evidence="9">
    <location>
        <begin position="142"/>
        <end position="160"/>
    </location>
</feature>
<evidence type="ECO:0000256" key="3">
    <source>
        <dbReference type="ARBA" id="ARBA00022448"/>
    </source>
</evidence>
<feature type="transmembrane region" description="Helical" evidence="9">
    <location>
        <begin position="220"/>
        <end position="240"/>
    </location>
</feature>
<dbReference type="Proteomes" id="UP000664859">
    <property type="component" value="Unassembled WGS sequence"/>
</dbReference>
<dbReference type="PANTHER" id="PTHR22950">
    <property type="entry name" value="AMINO ACID TRANSPORTER"/>
    <property type="match status" value="1"/>
</dbReference>
<feature type="transmembrane region" description="Helical" evidence="9">
    <location>
        <begin position="167"/>
        <end position="187"/>
    </location>
</feature>
<dbReference type="GO" id="GO:0015179">
    <property type="term" value="F:L-amino acid transmembrane transporter activity"/>
    <property type="evidence" value="ECO:0007669"/>
    <property type="project" value="TreeGrafter"/>
</dbReference>
<feature type="transmembrane region" description="Helical" evidence="9">
    <location>
        <begin position="495"/>
        <end position="517"/>
    </location>
</feature>
<dbReference type="AlphaFoldDB" id="A0A835ZAV6"/>
<feature type="domain" description="Amino acid transporter transmembrane" evidence="10">
    <location>
        <begin position="22"/>
        <end position="510"/>
    </location>
</feature>
<feature type="transmembrane region" description="Helical" evidence="9">
    <location>
        <begin position="426"/>
        <end position="447"/>
    </location>
</feature>
<comment type="similarity">
    <text evidence="2">Belongs to the amino acid/polyamine transporter 2 family.</text>
</comment>
<feature type="region of interest" description="Disordered" evidence="8">
    <location>
        <begin position="389"/>
        <end position="416"/>
    </location>
</feature>
<evidence type="ECO:0000256" key="4">
    <source>
        <dbReference type="ARBA" id="ARBA00022692"/>
    </source>
</evidence>
<evidence type="ECO:0000256" key="1">
    <source>
        <dbReference type="ARBA" id="ARBA00004141"/>
    </source>
</evidence>
<feature type="transmembrane region" description="Helical" evidence="9">
    <location>
        <begin position="21"/>
        <end position="47"/>
    </location>
</feature>
<evidence type="ECO:0000256" key="2">
    <source>
        <dbReference type="ARBA" id="ARBA00008066"/>
    </source>
</evidence>
<feature type="transmembrane region" description="Helical" evidence="9">
    <location>
        <begin position="453"/>
        <end position="475"/>
    </location>
</feature>
<keyword evidence="12" id="KW-1185">Reference proteome</keyword>
<organism evidence="11 12">
    <name type="scientific">Tribonema minus</name>
    <dbReference type="NCBI Taxonomy" id="303371"/>
    <lineage>
        <taxon>Eukaryota</taxon>
        <taxon>Sar</taxon>
        <taxon>Stramenopiles</taxon>
        <taxon>Ochrophyta</taxon>
        <taxon>PX clade</taxon>
        <taxon>Xanthophyceae</taxon>
        <taxon>Tribonematales</taxon>
        <taxon>Tribonemataceae</taxon>
        <taxon>Tribonema</taxon>
    </lineage>
</organism>
<feature type="compositionally biased region" description="Basic residues" evidence="8">
    <location>
        <begin position="337"/>
        <end position="346"/>
    </location>
</feature>
<evidence type="ECO:0000256" key="5">
    <source>
        <dbReference type="ARBA" id="ARBA00022970"/>
    </source>
</evidence>
<evidence type="ECO:0000256" key="6">
    <source>
        <dbReference type="ARBA" id="ARBA00022989"/>
    </source>
</evidence>
<keyword evidence="7 9" id="KW-0472">Membrane</keyword>
<keyword evidence="6 9" id="KW-1133">Transmembrane helix</keyword>
<feature type="compositionally biased region" description="Gly residues" evidence="8">
    <location>
        <begin position="361"/>
        <end position="372"/>
    </location>
</feature>
<sequence length="519" mass="53844">MRRPQSQEELFFPFSFHSEMRVGSVTGAVLNLISTVLGGGVLSLPFALQRAGLIPGLALLVLTALASDFSVYILVSCSRRSGAQSFEEVAEKAFGPRAKRWGMALIICVTYLPLIAYIILMRDLVAPVVELYVLGGATMSRGARNLLAAALVAAVFPVCLVERLHGLRAACLVSIASITMLAVAIITRAAQCVGAAPRGALRGAVNLWPRDGASGALQSVPIWICAFVCHFNVLPVHGALARPTRRRLHRTVHFTMGLVAAFYAAIGVAGYLYAACVGALGASDNILAAFDPADGLVNAGRLGLVVTIMLSFPLLVVPCRDALLRVHADCRYGAPRPSRRRRRLRSRHSETAASSDDSSSDGGGGDGDGDGGAASDHDAFANLEVSLLTPTSDGGRETVKSSGGSPRSSGGGGSGAGGEDAIATSLCLRAALTAPLLGSALALASLITRVTDVWGVLGSSVNVVVAFCVPAAAYLAIRRRAHHNARSRARRAGAAALLVVSACLAVACTANNVYIIASR</sequence>
<protein>
    <submittedName>
        <fullName evidence="11">Transmembrane amino acid transporter protein-domain-containing protein</fullName>
    </submittedName>
</protein>
<feature type="transmembrane region" description="Helical" evidence="9">
    <location>
        <begin position="295"/>
        <end position="317"/>
    </location>
</feature>
<dbReference type="GO" id="GO:0016020">
    <property type="term" value="C:membrane"/>
    <property type="evidence" value="ECO:0007669"/>
    <property type="project" value="UniProtKB-SubCell"/>
</dbReference>
<evidence type="ECO:0000256" key="9">
    <source>
        <dbReference type="SAM" id="Phobius"/>
    </source>
</evidence>
<keyword evidence="5" id="KW-0029">Amino-acid transport</keyword>
<gene>
    <name evidence="11" type="ORF">JKP88DRAFT_205512</name>
</gene>
<keyword evidence="4 9" id="KW-0812">Transmembrane</keyword>
<feature type="region of interest" description="Disordered" evidence="8">
    <location>
        <begin position="335"/>
        <end position="373"/>
    </location>
</feature>
<proteinExistence type="inferred from homology"/>
<evidence type="ECO:0000313" key="12">
    <source>
        <dbReference type="Proteomes" id="UP000664859"/>
    </source>
</evidence>
<dbReference type="OrthoDB" id="438545at2759"/>
<feature type="transmembrane region" description="Helical" evidence="9">
    <location>
        <begin position="101"/>
        <end position="122"/>
    </location>
</feature>
<comment type="subcellular location">
    <subcellularLocation>
        <location evidence="1">Membrane</location>
        <topology evidence="1">Multi-pass membrane protein</topology>
    </subcellularLocation>
</comment>